<dbReference type="CDD" id="cd00331">
    <property type="entry name" value="IGPS"/>
    <property type="match status" value="1"/>
</dbReference>
<evidence type="ECO:0000313" key="10">
    <source>
        <dbReference type="EMBL" id="KXU36868.1"/>
    </source>
</evidence>
<dbReference type="STRING" id="1548207.AXK11_03185"/>
<dbReference type="GO" id="GO:0000162">
    <property type="term" value="P:L-tryptophan biosynthetic process"/>
    <property type="evidence" value="ECO:0007669"/>
    <property type="project" value="UniProtKB-UniRule"/>
</dbReference>
<dbReference type="OrthoDB" id="9804217at2"/>
<dbReference type="GO" id="GO:0004425">
    <property type="term" value="F:indole-3-glycerol-phosphate synthase activity"/>
    <property type="evidence" value="ECO:0007669"/>
    <property type="project" value="UniProtKB-UniRule"/>
</dbReference>
<dbReference type="PROSITE" id="PS00614">
    <property type="entry name" value="IGPS"/>
    <property type="match status" value="1"/>
</dbReference>
<evidence type="ECO:0000313" key="11">
    <source>
        <dbReference type="Proteomes" id="UP000070058"/>
    </source>
</evidence>
<dbReference type="InterPro" id="IPR013785">
    <property type="entry name" value="Aldolase_TIM"/>
</dbReference>
<dbReference type="PANTHER" id="PTHR22854:SF2">
    <property type="entry name" value="INDOLE-3-GLYCEROL-PHOSPHATE SYNTHASE"/>
    <property type="match status" value="1"/>
</dbReference>
<dbReference type="SUPFAM" id="SSF51366">
    <property type="entry name" value="Ribulose-phoshate binding barrel"/>
    <property type="match status" value="1"/>
</dbReference>
<reference evidence="11" key="1">
    <citation type="submission" date="2016-02" db="EMBL/GenBank/DDBJ databases">
        <authorList>
            <person name="Sanders J.G."/>
            <person name="Lin J.Y."/>
            <person name="Wertz J.T."/>
            <person name="Russell J.A."/>
            <person name="Moreau C.S."/>
            <person name="Powell S."/>
        </authorList>
    </citation>
    <scope>NUCLEOTIDE SEQUENCE [LARGE SCALE GENOMIC DNA]</scope>
    <source>
        <strain evidence="11">CAG34</strain>
    </source>
</reference>
<evidence type="ECO:0000256" key="7">
    <source>
        <dbReference type="ARBA" id="ARBA00023239"/>
    </source>
</evidence>
<sequence>MSDKLTEIMAHKQREIAPRLREVSPAELRELDASLPRPPSFAEALRRADGQLAVIAEIKRRSPSAGAIAAGASAPEQARRYQAAGASALSVLTDSHYFGGSLDDLREVTALLAATPAPLPCLRKDFMLHPLQVHEARAAGASAILIIVRALDDPTISTLYAAARAAGLDALFEIHEEAELARALAHGAQIIGVNNRDLAVFKTDLGFSERLIPRFPKDVIAVSESGIAAPADAARARSAGAHAILVGEALMRAADPRALLQSLATA</sequence>
<evidence type="ECO:0000256" key="5">
    <source>
        <dbReference type="ARBA" id="ARBA00022822"/>
    </source>
</evidence>
<evidence type="ECO:0000256" key="4">
    <source>
        <dbReference type="ARBA" id="ARBA00022793"/>
    </source>
</evidence>
<evidence type="ECO:0000256" key="2">
    <source>
        <dbReference type="ARBA" id="ARBA00004696"/>
    </source>
</evidence>
<comment type="pathway">
    <text evidence="2 8">Amino-acid biosynthesis; L-tryptophan biosynthesis; L-tryptophan from chorismate: step 4/5.</text>
</comment>
<evidence type="ECO:0000259" key="9">
    <source>
        <dbReference type="Pfam" id="PF00218"/>
    </source>
</evidence>
<keyword evidence="11" id="KW-1185">Reference proteome</keyword>
<dbReference type="Pfam" id="PF00218">
    <property type="entry name" value="IGPS"/>
    <property type="match status" value="1"/>
</dbReference>
<accession>A0A139SQP3</accession>
<keyword evidence="3 8" id="KW-0028">Amino-acid biosynthesis</keyword>
<dbReference type="Gene3D" id="3.20.20.70">
    <property type="entry name" value="Aldolase class I"/>
    <property type="match status" value="1"/>
</dbReference>
<evidence type="ECO:0000256" key="8">
    <source>
        <dbReference type="HAMAP-Rule" id="MF_00134"/>
    </source>
</evidence>
<evidence type="ECO:0000256" key="6">
    <source>
        <dbReference type="ARBA" id="ARBA00023141"/>
    </source>
</evidence>
<dbReference type="HAMAP" id="MF_00134_B">
    <property type="entry name" value="IGPS_B"/>
    <property type="match status" value="1"/>
</dbReference>
<dbReference type="InterPro" id="IPR001468">
    <property type="entry name" value="Indole-3-GlycerolPSynthase_CS"/>
</dbReference>
<gene>
    <name evidence="8" type="primary">trpC</name>
    <name evidence="10" type="ORF">AXK11_03185</name>
</gene>
<comment type="catalytic activity">
    <reaction evidence="1 8">
        <text>1-(2-carboxyphenylamino)-1-deoxy-D-ribulose 5-phosphate + H(+) = (1S,2R)-1-C-(indol-3-yl)glycerol 3-phosphate + CO2 + H2O</text>
        <dbReference type="Rhea" id="RHEA:23476"/>
        <dbReference type="ChEBI" id="CHEBI:15377"/>
        <dbReference type="ChEBI" id="CHEBI:15378"/>
        <dbReference type="ChEBI" id="CHEBI:16526"/>
        <dbReference type="ChEBI" id="CHEBI:58613"/>
        <dbReference type="ChEBI" id="CHEBI:58866"/>
        <dbReference type="EC" id="4.1.1.48"/>
    </reaction>
</comment>
<dbReference type="RefSeq" id="WP_068629288.1">
    <property type="nucleotide sequence ID" value="NZ_LSZQ01000028.1"/>
</dbReference>
<keyword evidence="6 8" id="KW-0057">Aromatic amino acid biosynthesis</keyword>
<evidence type="ECO:0000256" key="3">
    <source>
        <dbReference type="ARBA" id="ARBA00022605"/>
    </source>
</evidence>
<dbReference type="EMBL" id="LSZQ01000028">
    <property type="protein sequence ID" value="KXU36868.1"/>
    <property type="molecule type" value="Genomic_DNA"/>
</dbReference>
<dbReference type="InterPro" id="IPR011060">
    <property type="entry name" value="RibuloseP-bd_barrel"/>
</dbReference>
<comment type="caution">
    <text evidence="10">The sequence shown here is derived from an EMBL/GenBank/DDBJ whole genome shotgun (WGS) entry which is preliminary data.</text>
</comment>
<dbReference type="Proteomes" id="UP000070058">
    <property type="component" value="Unassembled WGS sequence"/>
</dbReference>
<keyword evidence="7 8" id="KW-0456">Lyase</keyword>
<keyword evidence="5 8" id="KW-0822">Tryptophan biosynthesis</keyword>
<protein>
    <recommendedName>
        <fullName evidence="8">Indole-3-glycerol phosphate synthase</fullName>
        <shortName evidence="8">IGPS</shortName>
        <ecNumber evidence="8">4.1.1.48</ecNumber>
    </recommendedName>
</protein>
<feature type="domain" description="Indole-3-glycerol phosphate synthase" evidence="9">
    <location>
        <begin position="5"/>
        <end position="262"/>
    </location>
</feature>
<dbReference type="NCBIfam" id="NF001377">
    <property type="entry name" value="PRK00278.2-4"/>
    <property type="match status" value="1"/>
</dbReference>
<organism evidence="10 11">
    <name type="scientific">Cephaloticoccus primus</name>
    <dbReference type="NCBI Taxonomy" id="1548207"/>
    <lineage>
        <taxon>Bacteria</taxon>
        <taxon>Pseudomonadati</taxon>
        <taxon>Verrucomicrobiota</taxon>
        <taxon>Opitutia</taxon>
        <taxon>Opitutales</taxon>
        <taxon>Opitutaceae</taxon>
        <taxon>Cephaloticoccus</taxon>
    </lineage>
</organism>
<dbReference type="FunFam" id="3.20.20.70:FF:000024">
    <property type="entry name" value="Indole-3-glycerol phosphate synthase"/>
    <property type="match status" value="1"/>
</dbReference>
<dbReference type="AlphaFoldDB" id="A0A139SQP3"/>
<dbReference type="GO" id="GO:0004640">
    <property type="term" value="F:phosphoribosylanthranilate isomerase activity"/>
    <property type="evidence" value="ECO:0007669"/>
    <property type="project" value="TreeGrafter"/>
</dbReference>
<name>A0A139SQP3_9BACT</name>
<keyword evidence="4 8" id="KW-0210">Decarboxylase</keyword>
<dbReference type="InterPro" id="IPR013798">
    <property type="entry name" value="Indole-3-glycerol_P_synth_dom"/>
</dbReference>
<dbReference type="PANTHER" id="PTHR22854">
    <property type="entry name" value="TRYPTOPHAN BIOSYNTHESIS PROTEIN"/>
    <property type="match status" value="1"/>
</dbReference>
<comment type="similarity">
    <text evidence="8">Belongs to the TrpC family.</text>
</comment>
<dbReference type="UniPathway" id="UPA00035">
    <property type="reaction ID" value="UER00043"/>
</dbReference>
<evidence type="ECO:0000256" key="1">
    <source>
        <dbReference type="ARBA" id="ARBA00001633"/>
    </source>
</evidence>
<dbReference type="InterPro" id="IPR045186">
    <property type="entry name" value="Indole-3-glycerol_P_synth"/>
</dbReference>
<dbReference type="EC" id="4.1.1.48" evidence="8"/>
<proteinExistence type="inferred from homology"/>